<evidence type="ECO:0000256" key="3">
    <source>
        <dbReference type="ARBA" id="ARBA00022692"/>
    </source>
</evidence>
<protein>
    <submittedName>
        <fullName evidence="7">Outer membrane autotransporter barrel domain protein</fullName>
    </submittedName>
</protein>
<dbReference type="EMBL" id="LAOQ01000001">
    <property type="protein sequence ID" value="KJW05481.1"/>
    <property type="molecule type" value="Genomic_DNA"/>
</dbReference>
<accession>A0A0F3RHJ8</accession>
<keyword evidence="5" id="KW-0998">Cell outer membrane</keyword>
<dbReference type="Proteomes" id="UP000033736">
    <property type="component" value="Unassembled WGS sequence"/>
</dbReference>
<reference evidence="7 8" key="1">
    <citation type="submission" date="2015-01" db="EMBL/GenBank/DDBJ databases">
        <title>Genome Sequencing of Rickettsiales /home/snadendla/prok_pipe/test/illegal_ec_num.txt.</title>
        <authorList>
            <person name="Daugherty S.C."/>
            <person name="Su Q."/>
            <person name="Abolude K."/>
            <person name="Beier-Sexton M."/>
            <person name="Carlyon J.A."/>
            <person name="Carter R."/>
            <person name="Day N.P."/>
            <person name="Dumler S.J."/>
            <person name="Dyachenko V."/>
            <person name="Godinez A."/>
            <person name="Kurtti T.J."/>
            <person name="Lichay M."/>
            <person name="Mullins K.E."/>
            <person name="Ott S."/>
            <person name="Pappas-Brown V."/>
            <person name="Paris D.H."/>
            <person name="Patel P."/>
            <person name="Richards A.L."/>
            <person name="Sadzewicz L."/>
            <person name="Sears K."/>
            <person name="Seidman D."/>
            <person name="Sengamalay N."/>
            <person name="Stenos J."/>
            <person name="Tallon L.J."/>
            <person name="Vincent G."/>
            <person name="Fraser C.M."/>
            <person name="Munderloh U."/>
            <person name="Dunning-Hotopp J.C."/>
        </authorList>
    </citation>
    <scope>NUCLEOTIDE SEQUENCE [LARGE SCALE GENOMIC DNA]</scope>
    <source>
        <strain evidence="7 8">T170-B</strain>
    </source>
</reference>
<proteinExistence type="predicted"/>
<evidence type="ECO:0000256" key="1">
    <source>
        <dbReference type="ARBA" id="ARBA00004442"/>
    </source>
</evidence>
<dbReference type="RefSeq" id="WP_024704481.1">
    <property type="nucleotide sequence ID" value="NZ_LAOQ01000001.1"/>
</dbReference>
<evidence type="ECO:0000313" key="7">
    <source>
        <dbReference type="EMBL" id="KJW05481.1"/>
    </source>
</evidence>
<sequence>MALKIFSISAGDETEVDFGTWASPFVGNSTQKAQNNLSGYKSNSTGSTVGFDS</sequence>
<comment type="subcellular location">
    <subcellularLocation>
        <location evidence="1">Cell outer membrane</location>
    </subcellularLocation>
</comment>
<dbReference type="GO" id="GO:0009279">
    <property type="term" value="C:cell outer membrane"/>
    <property type="evidence" value="ECO:0007669"/>
    <property type="project" value="UniProtKB-SubCell"/>
</dbReference>
<comment type="caution">
    <text evidence="7">The sequence shown here is derived from an EMBL/GenBank/DDBJ whole genome shotgun (WGS) entry which is preliminary data.</text>
</comment>
<dbReference type="InterPro" id="IPR006315">
    <property type="entry name" value="OM_autotransptr_brl_dom"/>
</dbReference>
<keyword evidence="3" id="KW-0812">Transmembrane</keyword>
<keyword evidence="8" id="KW-1185">Reference proteome</keyword>
<evidence type="ECO:0000256" key="5">
    <source>
        <dbReference type="ARBA" id="ARBA00023237"/>
    </source>
</evidence>
<dbReference type="NCBIfam" id="TIGR01414">
    <property type="entry name" value="autotrans_barl"/>
    <property type="match status" value="1"/>
</dbReference>
<name>A0A0F3RHJ8_9RICK</name>
<evidence type="ECO:0000256" key="6">
    <source>
        <dbReference type="SAM" id="MobiDB-lite"/>
    </source>
</evidence>
<dbReference type="AlphaFoldDB" id="A0A0F3RHJ8"/>
<keyword evidence="4" id="KW-0472">Membrane</keyword>
<evidence type="ECO:0000313" key="8">
    <source>
        <dbReference type="Proteomes" id="UP000033736"/>
    </source>
</evidence>
<evidence type="ECO:0000256" key="4">
    <source>
        <dbReference type="ARBA" id="ARBA00023136"/>
    </source>
</evidence>
<gene>
    <name evidence="7" type="ORF">RAT170B_0301</name>
</gene>
<evidence type="ECO:0000256" key="2">
    <source>
        <dbReference type="ARBA" id="ARBA00022452"/>
    </source>
</evidence>
<keyword evidence="2" id="KW-1134">Transmembrane beta strand</keyword>
<organism evidence="7 8">
    <name type="scientific">Rickettsia argasii T170-B</name>
    <dbReference type="NCBI Taxonomy" id="1268837"/>
    <lineage>
        <taxon>Bacteria</taxon>
        <taxon>Pseudomonadati</taxon>
        <taxon>Pseudomonadota</taxon>
        <taxon>Alphaproteobacteria</taxon>
        <taxon>Rickettsiales</taxon>
        <taxon>Rickettsiaceae</taxon>
        <taxon>Rickettsieae</taxon>
        <taxon>Rickettsia</taxon>
        <taxon>spotted fever group</taxon>
    </lineage>
</organism>
<dbReference type="PATRIC" id="fig|1268837.3.peg.305"/>
<dbReference type="GeneID" id="34763315"/>
<feature type="region of interest" description="Disordered" evidence="6">
    <location>
        <begin position="34"/>
        <end position="53"/>
    </location>
</feature>